<keyword evidence="6" id="KW-1185">Reference proteome</keyword>
<dbReference type="PROSITE" id="PS00519">
    <property type="entry name" value="HTH_ASNC_1"/>
    <property type="match status" value="1"/>
</dbReference>
<dbReference type="EMBL" id="AOIO01000023">
    <property type="protein sequence ID" value="ELZ01735.1"/>
    <property type="molecule type" value="Genomic_DNA"/>
</dbReference>
<dbReference type="GO" id="GO:0005829">
    <property type="term" value="C:cytosol"/>
    <property type="evidence" value="ECO:0007669"/>
    <property type="project" value="TreeGrafter"/>
</dbReference>
<evidence type="ECO:0000313" key="6">
    <source>
        <dbReference type="Proteomes" id="UP000011554"/>
    </source>
</evidence>
<keyword evidence="2" id="KW-0238">DNA-binding</keyword>
<dbReference type="STRING" id="29540.C481_09452"/>
<dbReference type="eggNOG" id="arCOG01583">
    <property type="taxonomic scope" value="Archaea"/>
</dbReference>
<dbReference type="PROSITE" id="PS50956">
    <property type="entry name" value="HTH_ASNC_2"/>
    <property type="match status" value="1"/>
</dbReference>
<evidence type="ECO:0000259" key="4">
    <source>
        <dbReference type="PROSITE" id="PS50956"/>
    </source>
</evidence>
<name>M0AT55_NATA1</name>
<dbReference type="InterPro" id="IPR011991">
    <property type="entry name" value="ArsR-like_HTH"/>
</dbReference>
<dbReference type="CDD" id="cd00090">
    <property type="entry name" value="HTH_ARSR"/>
    <property type="match status" value="1"/>
</dbReference>
<dbReference type="PANTHER" id="PTHR30154">
    <property type="entry name" value="LEUCINE-RESPONSIVE REGULATORY PROTEIN"/>
    <property type="match status" value="1"/>
</dbReference>
<organism evidence="5 6">
    <name type="scientific">Natrialba asiatica (strain ATCC 700177 / DSM 12278 / JCM 9576 / FERM P-10747 / NBRC 102637 / 172P1)</name>
    <dbReference type="NCBI Taxonomy" id="29540"/>
    <lineage>
        <taxon>Archaea</taxon>
        <taxon>Methanobacteriati</taxon>
        <taxon>Methanobacteriota</taxon>
        <taxon>Stenosarchaea group</taxon>
        <taxon>Halobacteria</taxon>
        <taxon>Halobacteriales</taxon>
        <taxon>Natrialbaceae</taxon>
        <taxon>Natrialba</taxon>
    </lineage>
</organism>
<dbReference type="RefSeq" id="WP_006108925.1">
    <property type="nucleotide sequence ID" value="NZ_AOIO01000023.1"/>
</dbReference>
<comment type="caution">
    <text evidence="5">The sequence shown here is derived from an EMBL/GenBank/DDBJ whole genome shotgun (WGS) entry which is preliminary data.</text>
</comment>
<dbReference type="OrthoDB" id="57033at2157"/>
<dbReference type="SUPFAM" id="SSF46785">
    <property type="entry name" value="Winged helix' DNA-binding domain"/>
    <property type="match status" value="1"/>
</dbReference>
<dbReference type="InterPro" id="IPR019885">
    <property type="entry name" value="Tscrpt_reg_HTH_AsnC-type_CS"/>
</dbReference>
<feature type="domain" description="HTH asnC-type" evidence="4">
    <location>
        <begin position="6"/>
        <end position="68"/>
    </location>
</feature>
<dbReference type="Pfam" id="PF13412">
    <property type="entry name" value="HTH_24"/>
    <property type="match status" value="1"/>
</dbReference>
<dbReference type="SMART" id="SM00344">
    <property type="entry name" value="HTH_ASNC"/>
    <property type="match status" value="1"/>
</dbReference>
<reference evidence="5 6" key="1">
    <citation type="journal article" date="2014" name="PLoS Genet.">
        <title>Phylogenetically driven sequencing of extremely halophilic archaea reveals strategies for static and dynamic osmo-response.</title>
        <authorList>
            <person name="Becker E.A."/>
            <person name="Seitzer P.M."/>
            <person name="Tritt A."/>
            <person name="Larsen D."/>
            <person name="Krusor M."/>
            <person name="Yao A.I."/>
            <person name="Wu D."/>
            <person name="Madern D."/>
            <person name="Eisen J.A."/>
            <person name="Darling A.E."/>
            <person name="Facciotti M.T."/>
        </authorList>
    </citation>
    <scope>NUCLEOTIDE SEQUENCE [LARGE SCALE GENOMIC DNA]</scope>
    <source>
        <strain evidence="5 6">DSM 12278</strain>
    </source>
</reference>
<dbReference type="InterPro" id="IPR000485">
    <property type="entry name" value="AsnC-type_HTH_dom"/>
</dbReference>
<dbReference type="Gene3D" id="1.10.10.10">
    <property type="entry name" value="Winged helix-like DNA-binding domain superfamily/Winged helix DNA-binding domain"/>
    <property type="match status" value="1"/>
</dbReference>
<accession>M0AT55</accession>
<dbReference type="PRINTS" id="PR00033">
    <property type="entry name" value="HTHASNC"/>
</dbReference>
<protein>
    <submittedName>
        <fullName evidence="5">AsnC family transcriptional regulator</fullName>
    </submittedName>
</protein>
<dbReference type="InterPro" id="IPR019888">
    <property type="entry name" value="Tscrpt_reg_AsnC-like"/>
</dbReference>
<dbReference type="InterPro" id="IPR036388">
    <property type="entry name" value="WH-like_DNA-bd_sf"/>
</dbReference>
<dbReference type="GO" id="GO:0043200">
    <property type="term" value="P:response to amino acid"/>
    <property type="evidence" value="ECO:0007669"/>
    <property type="project" value="TreeGrafter"/>
</dbReference>
<keyword evidence="1" id="KW-0805">Transcription regulation</keyword>
<dbReference type="PATRIC" id="fig|29540.5.peg.1927"/>
<evidence type="ECO:0000256" key="2">
    <source>
        <dbReference type="ARBA" id="ARBA00023125"/>
    </source>
</evidence>
<evidence type="ECO:0000256" key="1">
    <source>
        <dbReference type="ARBA" id="ARBA00023015"/>
    </source>
</evidence>
<evidence type="ECO:0000256" key="3">
    <source>
        <dbReference type="ARBA" id="ARBA00023163"/>
    </source>
</evidence>
<dbReference type="PANTHER" id="PTHR30154:SF34">
    <property type="entry name" value="TRANSCRIPTIONAL REGULATOR AZLB"/>
    <property type="match status" value="1"/>
</dbReference>
<dbReference type="Proteomes" id="UP000011554">
    <property type="component" value="Unassembled WGS sequence"/>
</dbReference>
<dbReference type="AlphaFoldDB" id="M0AT55"/>
<gene>
    <name evidence="5" type="ORF">C481_09452</name>
</gene>
<dbReference type="InterPro" id="IPR036390">
    <property type="entry name" value="WH_DNA-bd_sf"/>
</dbReference>
<dbReference type="GO" id="GO:0043565">
    <property type="term" value="F:sequence-specific DNA binding"/>
    <property type="evidence" value="ECO:0007669"/>
    <property type="project" value="InterPro"/>
</dbReference>
<sequence>MAQDALDETDRGILYMLQQNARKTTAAEIAEAVGVSAGTVRNRIDRLEERGVLEGYIPDIDYETAGFELHILFTCTSETQPTTEFVEEVLDQHGVVTVRKLLAGDQNLHVEAVGTSTADISRIAKILQECGLDISRSEVLETEFRQPFNHFGQQLADEG</sequence>
<keyword evidence="3" id="KW-0804">Transcription</keyword>
<evidence type="ECO:0000313" key="5">
    <source>
        <dbReference type="EMBL" id="ELZ01735.1"/>
    </source>
</evidence>
<proteinExistence type="predicted"/>